<dbReference type="InterPro" id="IPR007896">
    <property type="entry name" value="BTP_bacteria"/>
</dbReference>
<organism evidence="3 4">
    <name type="scientific">Paracoccus aminophilus JCM 7686</name>
    <dbReference type="NCBI Taxonomy" id="1367847"/>
    <lineage>
        <taxon>Bacteria</taxon>
        <taxon>Pseudomonadati</taxon>
        <taxon>Pseudomonadota</taxon>
        <taxon>Alphaproteobacteria</taxon>
        <taxon>Rhodobacterales</taxon>
        <taxon>Paracoccaceae</taxon>
        <taxon>Paracoccus</taxon>
    </lineage>
</organism>
<dbReference type="EMBL" id="CP006650">
    <property type="protein sequence ID" value="AGT10038.1"/>
    <property type="molecule type" value="Genomic_DNA"/>
</dbReference>
<feature type="transmembrane region" description="Helical" evidence="1">
    <location>
        <begin position="80"/>
        <end position="101"/>
    </location>
</feature>
<dbReference type="OrthoDB" id="1631120at2"/>
<dbReference type="NCBIfam" id="NF033664">
    <property type="entry name" value="PACE_transport"/>
    <property type="match status" value="1"/>
</dbReference>
<dbReference type="InterPro" id="IPR058208">
    <property type="entry name" value="PACE"/>
</dbReference>
<dbReference type="RefSeq" id="WP_020951675.1">
    <property type="nucleotide sequence ID" value="NC_022041.1"/>
</dbReference>
<evidence type="ECO:0000313" key="4">
    <source>
        <dbReference type="Proteomes" id="UP000015480"/>
    </source>
</evidence>
<dbReference type="HOGENOM" id="CLU_120004_1_0_5"/>
<keyword evidence="1" id="KW-0472">Membrane</keyword>
<gene>
    <name evidence="3" type="ORF">JCM7686_3002</name>
</gene>
<sequence length="151" mass="16905">MFQLPPGRRRLVYVVIFEITAITLSTFLLMWLSGSGASQSLPLAIAVSAIAVSWNYLYNTLFEAWERRRRIAARTVKIRTLHALGFEAGLLVATVPLYMVWYSVGVLAAIQMELALIAFFLVYTYLFTWGFDTVFALPRYDADGDGAAPAK</sequence>
<reference evidence="3 4" key="1">
    <citation type="journal article" date="2014" name="BMC Genomics">
        <title>Architecture and functions of a multipartite genome of the methylotrophic bacterium Paracoccus aminophilus JCM 7686, containing primary and secondary chromids.</title>
        <authorList>
            <person name="Dziewit L."/>
            <person name="Czarnecki J."/>
            <person name="Wibberg D."/>
            <person name="Radlinska M."/>
            <person name="Mrozek P."/>
            <person name="Szymczak M."/>
            <person name="Schluter A."/>
            <person name="Puhler A."/>
            <person name="Bartosik D."/>
        </authorList>
    </citation>
    <scope>NUCLEOTIDE SEQUENCE [LARGE SCALE GENOMIC DNA]</scope>
    <source>
        <strain evidence="3">JCM 7686</strain>
    </source>
</reference>
<accession>S5YEZ5</accession>
<keyword evidence="4" id="KW-1185">Reference proteome</keyword>
<evidence type="ECO:0000259" key="2">
    <source>
        <dbReference type="Pfam" id="PF05232"/>
    </source>
</evidence>
<evidence type="ECO:0000256" key="1">
    <source>
        <dbReference type="SAM" id="Phobius"/>
    </source>
</evidence>
<dbReference type="Pfam" id="PF05232">
    <property type="entry name" value="BTP"/>
    <property type="match status" value="2"/>
</dbReference>
<proteinExistence type="predicted"/>
<keyword evidence="1" id="KW-1133">Transmembrane helix</keyword>
<evidence type="ECO:0000313" key="3">
    <source>
        <dbReference type="EMBL" id="AGT10038.1"/>
    </source>
</evidence>
<protein>
    <recommendedName>
        <fullName evidence="2">Chlorhexidine efflux transporter domain-containing protein</fullName>
    </recommendedName>
</protein>
<dbReference type="PATRIC" id="fig|1367847.3.peg.3021"/>
<feature type="transmembrane region" description="Helical" evidence="1">
    <location>
        <begin position="107"/>
        <end position="129"/>
    </location>
</feature>
<dbReference type="KEGG" id="pami:JCM7686_3002"/>
<dbReference type="Proteomes" id="UP000015480">
    <property type="component" value="Chromosome"/>
</dbReference>
<keyword evidence="1" id="KW-0812">Transmembrane</keyword>
<feature type="domain" description="Chlorhexidine efflux transporter" evidence="2">
    <location>
        <begin position="74"/>
        <end position="136"/>
    </location>
</feature>
<dbReference type="eggNOG" id="COG4125">
    <property type="taxonomic scope" value="Bacteria"/>
</dbReference>
<feature type="transmembrane region" description="Helical" evidence="1">
    <location>
        <begin position="12"/>
        <end position="34"/>
    </location>
</feature>
<feature type="transmembrane region" description="Helical" evidence="1">
    <location>
        <begin position="40"/>
        <end position="59"/>
    </location>
</feature>
<dbReference type="AlphaFoldDB" id="S5YEZ5"/>
<name>S5YEZ5_PARAH</name>
<feature type="domain" description="Chlorhexidine efflux transporter" evidence="2">
    <location>
        <begin position="8"/>
        <end position="68"/>
    </location>
</feature>